<keyword evidence="5" id="KW-0862">Zinc</keyword>
<dbReference type="GO" id="GO:0006508">
    <property type="term" value="P:proteolysis"/>
    <property type="evidence" value="ECO:0007669"/>
    <property type="project" value="UniProtKB-KW"/>
</dbReference>
<dbReference type="PANTHER" id="PTHR15910:SF1">
    <property type="entry name" value="ARCHAEMETZINCIN-2"/>
    <property type="match status" value="1"/>
</dbReference>
<evidence type="ECO:0008006" key="8">
    <source>
        <dbReference type="Google" id="ProtNLM"/>
    </source>
</evidence>
<keyword evidence="3" id="KW-0479">Metal-binding</keyword>
<keyword evidence="6" id="KW-0482">Metalloprotease</keyword>
<comment type="caution">
    <text evidence="7">The sequence shown here is derived from an EMBL/GenBank/DDBJ whole genome shotgun (WGS) entry which is preliminary data.</text>
</comment>
<dbReference type="InterPro" id="IPR012091">
    <property type="entry name" value="Pept_M54_archaemetzncn_arc/bac"/>
</dbReference>
<dbReference type="PIRSF" id="PIRSF005785">
    <property type="entry name" value="Zn-prot_arch"/>
    <property type="match status" value="1"/>
</dbReference>
<protein>
    <recommendedName>
        <fullName evidence="8">Peptidase zinc-dependent</fullName>
    </recommendedName>
</protein>
<evidence type="ECO:0000256" key="2">
    <source>
        <dbReference type="ARBA" id="ARBA00022670"/>
    </source>
</evidence>
<proteinExistence type="predicted"/>
<evidence type="ECO:0000256" key="5">
    <source>
        <dbReference type="ARBA" id="ARBA00022833"/>
    </source>
</evidence>
<organism evidence="7">
    <name type="scientific">marine sediment metagenome</name>
    <dbReference type="NCBI Taxonomy" id="412755"/>
    <lineage>
        <taxon>unclassified sequences</taxon>
        <taxon>metagenomes</taxon>
        <taxon>ecological metagenomes</taxon>
    </lineage>
</organism>
<comment type="cofactor">
    <cofactor evidence="1">
        <name>Zn(2+)</name>
        <dbReference type="ChEBI" id="CHEBI:29105"/>
    </cofactor>
</comment>
<dbReference type="GO" id="GO:0008237">
    <property type="term" value="F:metallopeptidase activity"/>
    <property type="evidence" value="ECO:0007669"/>
    <property type="project" value="UniProtKB-KW"/>
</dbReference>
<dbReference type="GO" id="GO:0008270">
    <property type="term" value="F:zinc ion binding"/>
    <property type="evidence" value="ECO:0007669"/>
    <property type="project" value="InterPro"/>
</dbReference>
<dbReference type="CDD" id="cd11375">
    <property type="entry name" value="Peptidase_M54"/>
    <property type="match status" value="1"/>
</dbReference>
<keyword evidence="4" id="KW-0378">Hydrolase</keyword>
<gene>
    <name evidence="7" type="ORF">LCGC14_2062470</name>
</gene>
<dbReference type="SUPFAM" id="SSF55486">
    <property type="entry name" value="Metalloproteases ('zincins'), catalytic domain"/>
    <property type="match status" value="1"/>
</dbReference>
<dbReference type="PANTHER" id="PTHR15910">
    <property type="entry name" value="ARCHAEMETZINCIN"/>
    <property type="match status" value="1"/>
</dbReference>
<name>A0A0F9EKM9_9ZZZZ</name>
<dbReference type="EMBL" id="LAZR01024574">
    <property type="protein sequence ID" value="KKL74678.1"/>
    <property type="molecule type" value="Genomic_DNA"/>
</dbReference>
<evidence type="ECO:0000256" key="6">
    <source>
        <dbReference type="ARBA" id="ARBA00023049"/>
    </source>
</evidence>
<evidence type="ECO:0000256" key="1">
    <source>
        <dbReference type="ARBA" id="ARBA00001947"/>
    </source>
</evidence>
<dbReference type="InterPro" id="IPR012962">
    <property type="entry name" value="Pept_M54_archaemetzincn"/>
</dbReference>
<dbReference type="InterPro" id="IPR024079">
    <property type="entry name" value="MetalloPept_cat_dom_sf"/>
</dbReference>
<reference evidence="7" key="1">
    <citation type="journal article" date="2015" name="Nature">
        <title>Complex archaea that bridge the gap between prokaryotes and eukaryotes.</title>
        <authorList>
            <person name="Spang A."/>
            <person name="Saw J.H."/>
            <person name="Jorgensen S.L."/>
            <person name="Zaremba-Niedzwiedzka K."/>
            <person name="Martijn J."/>
            <person name="Lind A.E."/>
            <person name="van Eijk R."/>
            <person name="Schleper C."/>
            <person name="Guy L."/>
            <person name="Ettema T.J."/>
        </authorList>
    </citation>
    <scope>NUCLEOTIDE SEQUENCE</scope>
</reference>
<sequence length="152" mass="17789">LFSKGVKKEYKKSKKSSGEIKIHPTNKFYQILINKRNEENLGMIVALTDLLIYSSSDDNILFLFGETHLKHRVAVVSSFSFFLKENERLFEERIIKEIIHEIGHLILGHEHCLNSSCVMLFSNDVKEIDNKSINFCQRCKSKLFSIREEFNF</sequence>
<dbReference type="Pfam" id="PF07998">
    <property type="entry name" value="Peptidase_M54"/>
    <property type="match status" value="1"/>
</dbReference>
<accession>A0A0F9EKM9</accession>
<evidence type="ECO:0000313" key="7">
    <source>
        <dbReference type="EMBL" id="KKL74678.1"/>
    </source>
</evidence>
<evidence type="ECO:0000256" key="4">
    <source>
        <dbReference type="ARBA" id="ARBA00022801"/>
    </source>
</evidence>
<feature type="non-terminal residue" evidence="7">
    <location>
        <position position="1"/>
    </location>
</feature>
<keyword evidence="2" id="KW-0645">Protease</keyword>
<dbReference type="AlphaFoldDB" id="A0A0F9EKM9"/>
<evidence type="ECO:0000256" key="3">
    <source>
        <dbReference type="ARBA" id="ARBA00022723"/>
    </source>
</evidence>
<dbReference type="Gene3D" id="3.40.390.10">
    <property type="entry name" value="Collagenase (Catalytic Domain)"/>
    <property type="match status" value="1"/>
</dbReference>